<evidence type="ECO:0000259" key="1">
    <source>
        <dbReference type="Pfam" id="PF16860"/>
    </source>
</evidence>
<reference evidence="2 3" key="1">
    <citation type="journal article" date="2023" name="Elife">
        <title>Identification of key yeast species and microbe-microbe interactions impacting larval growth of Drosophila in the wild.</title>
        <authorList>
            <person name="Mure A."/>
            <person name="Sugiura Y."/>
            <person name="Maeda R."/>
            <person name="Honda K."/>
            <person name="Sakurai N."/>
            <person name="Takahashi Y."/>
            <person name="Watada M."/>
            <person name="Katoh T."/>
            <person name="Gotoh A."/>
            <person name="Gotoh Y."/>
            <person name="Taniguchi I."/>
            <person name="Nakamura K."/>
            <person name="Hayashi T."/>
            <person name="Katayama T."/>
            <person name="Uemura T."/>
            <person name="Hattori Y."/>
        </authorList>
    </citation>
    <scope>NUCLEOTIDE SEQUENCE [LARGE SCALE GENOMIC DNA]</scope>
    <source>
        <strain evidence="2 3">PK-24</strain>
    </source>
</reference>
<feature type="domain" description="IMS import disulfide relay-system CHCH-CHCH-like Cx9C" evidence="1">
    <location>
        <begin position="12"/>
        <end position="55"/>
    </location>
</feature>
<comment type="caution">
    <text evidence="2">The sequence shown here is derived from an EMBL/GenBank/DDBJ whole genome shotgun (WGS) entry which is preliminary data.</text>
</comment>
<dbReference type="Proteomes" id="UP001378960">
    <property type="component" value="Unassembled WGS sequence"/>
</dbReference>
<proteinExistence type="predicted"/>
<dbReference type="GO" id="GO:0045333">
    <property type="term" value="P:cellular respiration"/>
    <property type="evidence" value="ECO:0007669"/>
    <property type="project" value="TreeGrafter"/>
</dbReference>
<name>A0AAV5QXM3_PICKL</name>
<dbReference type="InterPro" id="IPR031731">
    <property type="entry name" value="CX9C"/>
</dbReference>
<dbReference type="EMBL" id="BTGB01000001">
    <property type="protein sequence ID" value="GMM43934.1"/>
    <property type="molecule type" value="Genomic_DNA"/>
</dbReference>
<evidence type="ECO:0000313" key="2">
    <source>
        <dbReference type="EMBL" id="GMM43934.1"/>
    </source>
</evidence>
<protein>
    <submittedName>
        <fullName evidence="2">Mix14 protein</fullName>
    </submittedName>
</protein>
<sequence>MASRVLDEFIIKEVAKTCPESFLGFHKCMDDPTVTDKSECSKYQKDLQECIKTKVNVYHNIEAKCASVIHNYQDCLALDNEGNSSSKCYSQLTDLRACALAVISNDQKNA</sequence>
<evidence type="ECO:0000313" key="3">
    <source>
        <dbReference type="Proteomes" id="UP001378960"/>
    </source>
</evidence>
<organism evidence="2 3">
    <name type="scientific">Pichia kluyveri</name>
    <name type="common">Yeast</name>
    <dbReference type="NCBI Taxonomy" id="36015"/>
    <lineage>
        <taxon>Eukaryota</taxon>
        <taxon>Fungi</taxon>
        <taxon>Dikarya</taxon>
        <taxon>Ascomycota</taxon>
        <taxon>Saccharomycotina</taxon>
        <taxon>Pichiomycetes</taxon>
        <taxon>Pichiales</taxon>
        <taxon>Pichiaceae</taxon>
        <taxon>Pichia</taxon>
    </lineage>
</organism>
<keyword evidence="3" id="KW-1185">Reference proteome</keyword>
<dbReference type="InterPro" id="IPR052848">
    <property type="entry name" value="CHCH_domain-containing_protein"/>
</dbReference>
<dbReference type="PANTHER" id="PTHR47106">
    <property type="entry name" value="COILED-COIL-HELIX-COILED-COIL-HELIX DOMAIN-CONTAINING PROTEIN 5"/>
    <property type="match status" value="1"/>
</dbReference>
<gene>
    <name evidence="2" type="ORF">DAPK24_005090</name>
</gene>
<accession>A0AAV5QXM3</accession>
<dbReference type="Gene3D" id="1.10.287.2900">
    <property type="match status" value="2"/>
</dbReference>
<dbReference type="AlphaFoldDB" id="A0AAV5QXM3"/>
<dbReference type="PANTHER" id="PTHR47106:SF1">
    <property type="entry name" value="COILED-COIL-HELIX-COILED-COIL-HELIX DOMAIN-CONTAINING PROTEIN 5"/>
    <property type="match status" value="1"/>
</dbReference>
<dbReference type="GO" id="GO:0005758">
    <property type="term" value="C:mitochondrial intermembrane space"/>
    <property type="evidence" value="ECO:0007669"/>
    <property type="project" value="TreeGrafter"/>
</dbReference>
<dbReference type="Pfam" id="PF16860">
    <property type="entry name" value="CX9C"/>
    <property type="match status" value="1"/>
</dbReference>